<accession>A0A7Y9YID9</accession>
<protein>
    <submittedName>
        <fullName evidence="1">Uncharacterized protein</fullName>
    </submittedName>
</protein>
<dbReference type="EMBL" id="JACBZI010000001">
    <property type="protein sequence ID" value="NYI11597.1"/>
    <property type="molecule type" value="Genomic_DNA"/>
</dbReference>
<organism evidence="1 2">
    <name type="scientific">Nocardioides marinus</name>
    <dbReference type="NCBI Taxonomy" id="374514"/>
    <lineage>
        <taxon>Bacteria</taxon>
        <taxon>Bacillati</taxon>
        <taxon>Actinomycetota</taxon>
        <taxon>Actinomycetes</taxon>
        <taxon>Propionibacteriales</taxon>
        <taxon>Nocardioidaceae</taxon>
        <taxon>Nocardioides</taxon>
    </lineage>
</organism>
<sequence>MVLPPSNPSHNSRCGERLNSLGMLACVMPQGHAGAHVAAKGIMWRRYDAPDGQKYQRVDLPIGITAYDLFEQDTLDVISTQDGEVLANANFYRTCASDLLLQAEINSWTWDESRLRLATERARVWASLAISAAVPVRRESE</sequence>
<proteinExistence type="predicted"/>
<comment type="caution">
    <text evidence="1">The sequence shown here is derived from an EMBL/GenBank/DDBJ whole genome shotgun (WGS) entry which is preliminary data.</text>
</comment>
<dbReference type="RefSeq" id="WP_179532266.1">
    <property type="nucleotide sequence ID" value="NZ_BAAAPP010000006.1"/>
</dbReference>
<dbReference type="AlphaFoldDB" id="A0A7Y9YID9"/>
<evidence type="ECO:0000313" key="1">
    <source>
        <dbReference type="EMBL" id="NYI11597.1"/>
    </source>
</evidence>
<reference evidence="1 2" key="1">
    <citation type="submission" date="2020-07" db="EMBL/GenBank/DDBJ databases">
        <title>Sequencing the genomes of 1000 actinobacteria strains.</title>
        <authorList>
            <person name="Klenk H.-P."/>
        </authorList>
    </citation>
    <scope>NUCLEOTIDE SEQUENCE [LARGE SCALE GENOMIC DNA]</scope>
    <source>
        <strain evidence="1 2">DSM 18248</strain>
    </source>
</reference>
<gene>
    <name evidence="1" type="ORF">BKA05_003112</name>
</gene>
<dbReference type="Proteomes" id="UP000537326">
    <property type="component" value="Unassembled WGS sequence"/>
</dbReference>
<keyword evidence="2" id="KW-1185">Reference proteome</keyword>
<evidence type="ECO:0000313" key="2">
    <source>
        <dbReference type="Proteomes" id="UP000537326"/>
    </source>
</evidence>
<name>A0A7Y9YID9_9ACTN</name>